<dbReference type="Proteomes" id="UP000315295">
    <property type="component" value="Unassembled WGS sequence"/>
</dbReference>
<gene>
    <name evidence="2" type="ORF">C1H46_045920</name>
</gene>
<evidence type="ECO:0000313" key="2">
    <source>
        <dbReference type="EMBL" id="TQD68547.1"/>
    </source>
</evidence>
<keyword evidence="1" id="KW-0732">Signal</keyword>
<organism evidence="2 3">
    <name type="scientific">Malus baccata</name>
    <name type="common">Siberian crab apple</name>
    <name type="synonym">Pyrus baccata</name>
    <dbReference type="NCBI Taxonomy" id="106549"/>
    <lineage>
        <taxon>Eukaryota</taxon>
        <taxon>Viridiplantae</taxon>
        <taxon>Streptophyta</taxon>
        <taxon>Embryophyta</taxon>
        <taxon>Tracheophyta</taxon>
        <taxon>Spermatophyta</taxon>
        <taxon>Magnoliopsida</taxon>
        <taxon>eudicotyledons</taxon>
        <taxon>Gunneridae</taxon>
        <taxon>Pentapetalae</taxon>
        <taxon>rosids</taxon>
        <taxon>fabids</taxon>
        <taxon>Rosales</taxon>
        <taxon>Rosaceae</taxon>
        <taxon>Amygdaloideae</taxon>
        <taxon>Maleae</taxon>
        <taxon>Malus</taxon>
    </lineage>
</organism>
<accession>A0A540K2N1</accession>
<proteinExistence type="predicted"/>
<feature type="chain" id="PRO_5022194637" evidence="1">
    <location>
        <begin position="29"/>
        <end position="52"/>
    </location>
</feature>
<keyword evidence="3" id="KW-1185">Reference proteome</keyword>
<reference evidence="2 3" key="1">
    <citation type="journal article" date="2019" name="G3 (Bethesda)">
        <title>Sequencing of a Wild Apple (Malus baccata) Genome Unravels the Differences Between Cultivated and Wild Apple Species Regarding Disease Resistance and Cold Tolerance.</title>
        <authorList>
            <person name="Chen X."/>
        </authorList>
    </citation>
    <scope>NUCLEOTIDE SEQUENCE [LARGE SCALE GENOMIC DNA]</scope>
    <source>
        <strain evidence="3">cv. Shandingzi</strain>
        <tissue evidence="2">Leaves</tissue>
    </source>
</reference>
<protein>
    <submittedName>
        <fullName evidence="2">Uncharacterized protein</fullName>
    </submittedName>
</protein>
<dbReference type="STRING" id="106549.A0A540K2N1"/>
<dbReference type="AlphaFoldDB" id="A0A540K2N1"/>
<comment type="caution">
    <text evidence="2">The sequence shown here is derived from an EMBL/GenBank/DDBJ whole genome shotgun (WGS) entry which is preliminary data.</text>
</comment>
<evidence type="ECO:0000313" key="3">
    <source>
        <dbReference type="Proteomes" id="UP000315295"/>
    </source>
</evidence>
<feature type="signal peptide" evidence="1">
    <location>
        <begin position="1"/>
        <end position="28"/>
    </location>
</feature>
<dbReference type="EMBL" id="VIEB01024668">
    <property type="protein sequence ID" value="TQD68547.1"/>
    <property type="molecule type" value="Genomic_DNA"/>
</dbReference>
<evidence type="ECO:0000256" key="1">
    <source>
        <dbReference type="SAM" id="SignalP"/>
    </source>
</evidence>
<sequence>MDLQRLCGLVFVSALTVLLVCNPSSVTAGDIVHDDDSAPKKPGCENNFVLVI</sequence>
<name>A0A540K2N1_MALBA</name>